<dbReference type="KEGG" id="pkc:PKB_3339"/>
<dbReference type="STRING" id="1301098.PKB_3339"/>
<keyword evidence="3" id="KW-1185">Reference proteome</keyword>
<dbReference type="EMBL" id="HG322950">
    <property type="protein sequence ID" value="CDF84683.1"/>
    <property type="molecule type" value="Genomic_DNA"/>
</dbReference>
<dbReference type="Proteomes" id="UP000025241">
    <property type="component" value="Chromosome I"/>
</dbReference>
<dbReference type="InterPro" id="IPR037401">
    <property type="entry name" value="SnoaL-like"/>
</dbReference>
<reference evidence="2 3" key="2">
    <citation type="submission" date="2014-05" db="EMBL/GenBank/DDBJ databases">
        <title>Genome sequence of the 3-chlorobenzoate degrading bacterium Pseudomonas knackmussii B13 shows multiple evidence for horizontal gene transfer.</title>
        <authorList>
            <person name="Miyazaki R."/>
            <person name="Bertelli C."/>
            <person name="Falquet L."/>
            <person name="Robinson-Rechavi M."/>
            <person name="Gharib W."/>
            <person name="Roy S."/>
            <person name="Van der Meer J.R."/>
        </authorList>
    </citation>
    <scope>NUCLEOTIDE SEQUENCE [LARGE SCALE GENOMIC DNA]</scope>
    <source>
        <strain evidence="2 3">B13</strain>
    </source>
</reference>
<organism evidence="2 3">
    <name type="scientific">Pseudomonas knackmussii (strain DSM 6978 / CCUG 54928 / LMG 23759 / B13)</name>
    <dbReference type="NCBI Taxonomy" id="1301098"/>
    <lineage>
        <taxon>Bacteria</taxon>
        <taxon>Pseudomonadati</taxon>
        <taxon>Pseudomonadota</taxon>
        <taxon>Gammaproteobacteria</taxon>
        <taxon>Pseudomonadales</taxon>
        <taxon>Pseudomonadaceae</taxon>
        <taxon>Pseudomonas</taxon>
    </lineage>
</organism>
<dbReference type="Pfam" id="PF12680">
    <property type="entry name" value="SnoaL_2"/>
    <property type="match status" value="1"/>
</dbReference>
<dbReference type="Gene3D" id="3.10.450.50">
    <property type="match status" value="1"/>
</dbReference>
<dbReference type="SUPFAM" id="SSF54427">
    <property type="entry name" value="NTF2-like"/>
    <property type="match status" value="1"/>
</dbReference>
<dbReference type="InterPro" id="IPR032710">
    <property type="entry name" value="NTF2-like_dom_sf"/>
</dbReference>
<proteinExistence type="predicted"/>
<dbReference type="RefSeq" id="WP_043253195.1">
    <property type="nucleotide sequence ID" value="NZ_HG322950.1"/>
</dbReference>
<protein>
    <recommendedName>
        <fullName evidence="1">SnoaL-like domain-containing protein</fullName>
    </recommendedName>
</protein>
<dbReference type="PATRIC" id="fig|1301098.3.peg.3353"/>
<evidence type="ECO:0000313" key="3">
    <source>
        <dbReference type="Proteomes" id="UP000025241"/>
    </source>
</evidence>
<dbReference type="eggNOG" id="COG3631">
    <property type="taxonomic scope" value="Bacteria"/>
</dbReference>
<feature type="domain" description="SnoaL-like" evidence="1">
    <location>
        <begin position="12"/>
        <end position="106"/>
    </location>
</feature>
<gene>
    <name evidence="2" type="ORF">PKB_3339</name>
</gene>
<evidence type="ECO:0000259" key="1">
    <source>
        <dbReference type="Pfam" id="PF12680"/>
    </source>
</evidence>
<name>A0A024HJS0_PSEKB</name>
<dbReference type="OrthoDB" id="1115105at2"/>
<evidence type="ECO:0000313" key="2">
    <source>
        <dbReference type="EMBL" id="CDF84683.1"/>
    </source>
</evidence>
<accession>A0A024HJS0</accession>
<sequence length="140" mass="16590">MSPFLQRFAQDFAALDRHNLDRLEQLYSPDIEFRDPLHRIHGLPALRGYFEQLYSSVTTPHFTFHSFDESGEGQGYLRWTLQFSHPQLRGGRPIRVDGCTYLRWSDRVYLHHDYFDSGALLYEHLPLLGRVIAWLKRRLA</sequence>
<dbReference type="HOGENOM" id="CLU_122429_0_0_6"/>
<reference evidence="2 3" key="1">
    <citation type="submission" date="2013-03" db="EMBL/GenBank/DDBJ databases">
        <authorList>
            <person name="Linke B."/>
        </authorList>
    </citation>
    <scope>NUCLEOTIDE SEQUENCE [LARGE SCALE GENOMIC DNA]</scope>
    <source>
        <strain evidence="2 3">B13</strain>
    </source>
</reference>
<dbReference type="AlphaFoldDB" id="A0A024HJS0"/>